<evidence type="ECO:0000313" key="3">
    <source>
        <dbReference type="Proteomes" id="UP000054537"/>
    </source>
</evidence>
<dbReference type="Proteomes" id="UP000054537">
    <property type="component" value="Unassembled WGS sequence"/>
</dbReference>
<feature type="compositionally biased region" description="Low complexity" evidence="1">
    <location>
        <begin position="91"/>
        <end position="104"/>
    </location>
</feature>
<dbReference type="AlphaFoldDB" id="A0A0A6UDZ3"/>
<accession>A0A0A6UDZ3</accession>
<feature type="compositionally biased region" description="Low complexity" evidence="1">
    <location>
        <begin position="62"/>
        <end position="74"/>
    </location>
</feature>
<comment type="caution">
    <text evidence="2">The sequence shown here is derived from an EMBL/GenBank/DDBJ whole genome shotgun (WGS) entry which is preliminary data.</text>
</comment>
<dbReference type="EMBL" id="JRTT01000137">
    <property type="protein sequence ID" value="KHD72519.1"/>
    <property type="molecule type" value="Genomic_DNA"/>
</dbReference>
<organism evidence="2 3">
    <name type="scientific">Actinoplanes utahensis</name>
    <dbReference type="NCBI Taxonomy" id="1869"/>
    <lineage>
        <taxon>Bacteria</taxon>
        <taxon>Bacillati</taxon>
        <taxon>Actinomycetota</taxon>
        <taxon>Actinomycetes</taxon>
        <taxon>Micromonosporales</taxon>
        <taxon>Micromonosporaceae</taxon>
        <taxon>Actinoplanes</taxon>
    </lineage>
</organism>
<feature type="compositionally biased region" description="Low complexity" evidence="1">
    <location>
        <begin position="129"/>
        <end position="138"/>
    </location>
</feature>
<reference evidence="2 3" key="1">
    <citation type="submission" date="2014-10" db="EMBL/GenBank/DDBJ databases">
        <title>Draft genome sequence of Actinoplanes utahensis NRRL 12052.</title>
        <authorList>
            <person name="Velasco-Bucheli B."/>
            <person name="del Cerro C."/>
            <person name="Hormigo D."/>
            <person name="Garcia J.L."/>
            <person name="Acebal C."/>
            <person name="Arroyo M."/>
            <person name="de la Mata I."/>
        </authorList>
    </citation>
    <scope>NUCLEOTIDE SEQUENCE [LARGE SCALE GENOMIC DNA]</scope>
    <source>
        <strain evidence="2 3">NRRL 12052</strain>
    </source>
</reference>
<name>A0A0A6UDZ3_ACTUT</name>
<feature type="compositionally biased region" description="Low complexity" evidence="1">
    <location>
        <begin position="113"/>
        <end position="122"/>
    </location>
</feature>
<feature type="region of interest" description="Disordered" evidence="1">
    <location>
        <begin position="32"/>
        <end position="74"/>
    </location>
</feature>
<feature type="region of interest" description="Disordered" evidence="1">
    <location>
        <begin position="91"/>
        <end position="145"/>
    </location>
</feature>
<proteinExistence type="predicted"/>
<sequence>MVIVGLPFAVVTGWALGAPAVRPAAFGGDGTLHGADRIGSAPRKTSPPRDSPAGYTARPPRSTAVPPRATVPAAVPSTVVTTVTTVTIVQSVPVPPASTTDPPLLTLPPVPTPTQVAPSGPAETPPVPTATTTSVTPSFSAGDNP</sequence>
<evidence type="ECO:0000313" key="2">
    <source>
        <dbReference type="EMBL" id="KHD72519.1"/>
    </source>
</evidence>
<protein>
    <submittedName>
        <fullName evidence="2">Uncharacterized protein</fullName>
    </submittedName>
</protein>
<gene>
    <name evidence="2" type="ORF">MB27_39415</name>
</gene>
<evidence type="ECO:0000256" key="1">
    <source>
        <dbReference type="SAM" id="MobiDB-lite"/>
    </source>
</evidence>
<keyword evidence="3" id="KW-1185">Reference proteome</keyword>